<dbReference type="EMBL" id="AM181176">
    <property type="protein sequence ID" value="CAY51259.1"/>
    <property type="molecule type" value="Genomic_DNA"/>
</dbReference>
<feature type="region of interest" description="Disordered" evidence="1">
    <location>
        <begin position="1"/>
        <end position="24"/>
    </location>
</feature>
<reference evidence="3" key="1">
    <citation type="journal article" date="2009" name="Genome Biol.">
        <title>Genomic and genetic analyses of diversity and plant interactions of Pseudomonas fluorescens.</title>
        <authorList>
            <person name="Silby M.W."/>
            <person name="Cerdeno-Tarraga A.M."/>
            <person name="Vernikos G.S."/>
            <person name="Giddens S.R."/>
            <person name="Jackson R.W."/>
            <person name="Preston G.M."/>
            <person name="Zhang X.X."/>
            <person name="Moon C.D."/>
            <person name="Gehrig S.M."/>
            <person name="Godfrey S.A."/>
            <person name="Knight C.G."/>
            <person name="Malone J.G."/>
            <person name="Robinson Z."/>
            <person name="Spiers A.J."/>
            <person name="Harris S."/>
            <person name="Challis G.L."/>
            <person name="Yaxley A.M."/>
            <person name="Harris D."/>
            <person name="Seeger K."/>
            <person name="Murphy L."/>
            <person name="Rutter S."/>
            <person name="Squares R."/>
            <person name="Quail M.A."/>
            <person name="Saunders E."/>
            <person name="Mavromatis K."/>
            <person name="Brettin T.S."/>
            <person name="Bentley S.D."/>
            <person name="Hothersall J."/>
            <person name="Stephens E."/>
            <person name="Thomas C.M."/>
            <person name="Parkhill J."/>
            <person name="Levy S.B."/>
            <person name="Rainey P.B."/>
            <person name="Thomson N.R."/>
        </authorList>
    </citation>
    <scope>NUCLEOTIDE SEQUENCE [LARGE SCALE GENOMIC DNA]</scope>
    <source>
        <strain evidence="3">SBW25</strain>
    </source>
</reference>
<protein>
    <submittedName>
        <fullName evidence="3">Uncharacterized protein</fullName>
    </submittedName>
</protein>
<gene>
    <name evidence="3" type="ordered locus">PFLU_4543A</name>
</gene>
<proteinExistence type="predicted"/>
<name>C3K014_PSEFS</name>
<dbReference type="AlphaFoldDB" id="C3K014"/>
<reference evidence="2" key="2">
    <citation type="submission" date="2023-10" db="EMBL/GenBank/DDBJ databases">
        <authorList>
            <person name="Fortmann-Grote C."/>
        </authorList>
    </citation>
    <scope>NUCLEOTIDE SEQUENCE</scope>
    <source>
        <strain evidence="2">SBW25</strain>
    </source>
</reference>
<feature type="non-terminal residue" evidence="3">
    <location>
        <position position="1"/>
    </location>
</feature>
<accession>C3K014</accession>
<evidence type="ECO:0000313" key="3">
    <source>
        <dbReference type="EMBL" id="CAY51259.1"/>
    </source>
</evidence>
<feature type="region of interest" description="Disordered" evidence="1">
    <location>
        <begin position="87"/>
        <end position="118"/>
    </location>
</feature>
<dbReference type="KEGG" id="pfs:PFLU_4543A"/>
<organism evidence="3">
    <name type="scientific">Pseudomonas fluorescens (strain SBW25)</name>
    <dbReference type="NCBI Taxonomy" id="216595"/>
    <lineage>
        <taxon>Bacteria</taxon>
        <taxon>Pseudomonadati</taxon>
        <taxon>Pseudomonadota</taxon>
        <taxon>Gammaproteobacteria</taxon>
        <taxon>Pseudomonadales</taxon>
        <taxon>Pseudomonadaceae</taxon>
        <taxon>Pseudomonas</taxon>
    </lineage>
</organism>
<sequence length="131" mass="14377">KAKVRFSVSAGRRPISHPERSGQPGYSNLIRRLYAHRRPCFLPQPAELFSCHAGSTALARVAAPSQIRVPSGLYTAAIVFARQPGVVGTCNQPDGDQDRELPRDKPRHSGNELHGQPLIQRLSPIQHVTVT</sequence>
<evidence type="ECO:0000256" key="1">
    <source>
        <dbReference type="SAM" id="MobiDB-lite"/>
    </source>
</evidence>
<dbReference type="EMBL" id="OV986001">
    <property type="protein sequence ID" value="CAI2798716.1"/>
    <property type="molecule type" value="Genomic_DNA"/>
</dbReference>
<dbReference type="Proteomes" id="UP001152918">
    <property type="component" value="Chromosome"/>
</dbReference>
<evidence type="ECO:0000313" key="2">
    <source>
        <dbReference type="EMBL" id="CAI2798716.1"/>
    </source>
</evidence>
<dbReference type="HOGENOM" id="CLU_1932052_0_0_6"/>
<feature type="compositionally biased region" description="Basic and acidic residues" evidence="1">
    <location>
        <begin position="96"/>
        <end position="111"/>
    </location>
</feature>